<dbReference type="InterPro" id="IPR005490">
    <property type="entry name" value="LD_TPept_cat_dom"/>
</dbReference>
<dbReference type="GO" id="GO:0071555">
    <property type="term" value="P:cell wall organization"/>
    <property type="evidence" value="ECO:0007669"/>
    <property type="project" value="UniProtKB-UniRule"/>
</dbReference>
<dbReference type="PROSITE" id="PS52029">
    <property type="entry name" value="LD_TPASE"/>
    <property type="match status" value="1"/>
</dbReference>
<evidence type="ECO:0000256" key="3">
    <source>
        <dbReference type="ARBA" id="ARBA00022679"/>
    </source>
</evidence>
<feature type="active site" description="Proton donor/acceptor" evidence="7">
    <location>
        <position position="157"/>
    </location>
</feature>
<dbReference type="GO" id="GO:0008360">
    <property type="term" value="P:regulation of cell shape"/>
    <property type="evidence" value="ECO:0007669"/>
    <property type="project" value="UniProtKB-UniRule"/>
</dbReference>
<dbReference type="AlphaFoldDB" id="A0A0E9MSI2"/>
<dbReference type="PANTHER" id="PTHR30582">
    <property type="entry name" value="L,D-TRANSPEPTIDASE"/>
    <property type="match status" value="1"/>
</dbReference>
<dbReference type="UniPathway" id="UPA00219"/>
<accession>A0A0E9MSI2</accession>
<comment type="similarity">
    <text evidence="2">Belongs to the YkuD family.</text>
</comment>
<dbReference type="STRING" id="1219043.SCH01S_48_00240"/>
<dbReference type="GO" id="GO:0016740">
    <property type="term" value="F:transferase activity"/>
    <property type="evidence" value="ECO:0007669"/>
    <property type="project" value="UniProtKB-KW"/>
</dbReference>
<feature type="active site" description="Nucleophile" evidence="7">
    <location>
        <position position="170"/>
    </location>
</feature>
<dbReference type="OrthoDB" id="463216at2"/>
<evidence type="ECO:0000256" key="2">
    <source>
        <dbReference type="ARBA" id="ARBA00005992"/>
    </source>
</evidence>
<keyword evidence="10" id="KW-1185">Reference proteome</keyword>
<keyword evidence="5 7" id="KW-0573">Peptidoglycan synthesis</keyword>
<dbReference type="Gene3D" id="2.40.440.10">
    <property type="entry name" value="L,D-transpeptidase catalytic domain-like"/>
    <property type="match status" value="1"/>
</dbReference>
<sequence length="194" mass="20766">MYPPARHLARWGLRAATAVAVLFGVSQVGADAPAYIAPALRIVATPARPLPLEGAPQPVASLLAVAGPMRYGEFVWNDRDVPPGPLWVRIDRDAQLISVFRGGDEIGTAVILYGAPDKPTPAGRYPILAKDRDHRSSLYDAAMPYTLRLTGDGVSIHASNVREGRATHGCIGLPEPFARKLFDQARVGDAVVIV</sequence>
<dbReference type="Proteomes" id="UP000033202">
    <property type="component" value="Unassembled WGS sequence"/>
</dbReference>
<reference evidence="9 10" key="1">
    <citation type="submission" date="2015-04" db="EMBL/GenBank/DDBJ databases">
        <title>Whole genome shotgun sequence of Sphingomonas changbaiensis NBRC 104936.</title>
        <authorList>
            <person name="Katano-Makiyama Y."/>
            <person name="Hosoyama A."/>
            <person name="Hashimoto M."/>
            <person name="Noguchi M."/>
            <person name="Tsuchikane K."/>
            <person name="Ohji S."/>
            <person name="Yamazoe A."/>
            <person name="Ichikawa N."/>
            <person name="Kimura A."/>
            <person name="Fujita N."/>
        </authorList>
    </citation>
    <scope>NUCLEOTIDE SEQUENCE [LARGE SCALE GENOMIC DNA]</scope>
    <source>
        <strain evidence="9 10">NBRC 104936</strain>
    </source>
</reference>
<evidence type="ECO:0000313" key="9">
    <source>
        <dbReference type="EMBL" id="GAO40366.1"/>
    </source>
</evidence>
<dbReference type="Pfam" id="PF03734">
    <property type="entry name" value="YkuD"/>
    <property type="match status" value="1"/>
</dbReference>
<dbReference type="InterPro" id="IPR038063">
    <property type="entry name" value="Transpep_catalytic_dom"/>
</dbReference>
<proteinExistence type="inferred from homology"/>
<dbReference type="GO" id="GO:0005576">
    <property type="term" value="C:extracellular region"/>
    <property type="evidence" value="ECO:0007669"/>
    <property type="project" value="TreeGrafter"/>
</dbReference>
<dbReference type="SUPFAM" id="SSF141523">
    <property type="entry name" value="L,D-transpeptidase catalytic domain-like"/>
    <property type="match status" value="1"/>
</dbReference>
<keyword evidence="3" id="KW-0808">Transferase</keyword>
<keyword evidence="4 7" id="KW-0133">Cell shape</keyword>
<organism evidence="9 10">
    <name type="scientific">Sphingomonas changbaiensis NBRC 104936</name>
    <dbReference type="NCBI Taxonomy" id="1219043"/>
    <lineage>
        <taxon>Bacteria</taxon>
        <taxon>Pseudomonadati</taxon>
        <taxon>Pseudomonadota</taxon>
        <taxon>Alphaproteobacteria</taxon>
        <taxon>Sphingomonadales</taxon>
        <taxon>Sphingomonadaceae</taxon>
        <taxon>Sphingomonas</taxon>
    </lineage>
</organism>
<protein>
    <recommendedName>
        <fullName evidence="8">L,D-TPase catalytic domain-containing protein</fullName>
    </recommendedName>
</protein>
<evidence type="ECO:0000313" key="10">
    <source>
        <dbReference type="Proteomes" id="UP000033202"/>
    </source>
</evidence>
<dbReference type="PANTHER" id="PTHR30582:SF2">
    <property type="entry name" value="L,D-TRANSPEPTIDASE YCIB-RELATED"/>
    <property type="match status" value="1"/>
</dbReference>
<dbReference type="EMBL" id="BBWU01000048">
    <property type="protein sequence ID" value="GAO40366.1"/>
    <property type="molecule type" value="Genomic_DNA"/>
</dbReference>
<evidence type="ECO:0000256" key="4">
    <source>
        <dbReference type="ARBA" id="ARBA00022960"/>
    </source>
</evidence>
<name>A0A0E9MSI2_9SPHN</name>
<dbReference type="CDD" id="cd16913">
    <property type="entry name" value="YkuD_like"/>
    <property type="match status" value="1"/>
</dbReference>
<dbReference type="InterPro" id="IPR050979">
    <property type="entry name" value="LD-transpeptidase"/>
</dbReference>
<dbReference type="GO" id="GO:0071972">
    <property type="term" value="F:peptidoglycan L,D-transpeptidase activity"/>
    <property type="evidence" value="ECO:0007669"/>
    <property type="project" value="TreeGrafter"/>
</dbReference>
<dbReference type="GO" id="GO:0018104">
    <property type="term" value="P:peptidoglycan-protein cross-linking"/>
    <property type="evidence" value="ECO:0007669"/>
    <property type="project" value="TreeGrafter"/>
</dbReference>
<evidence type="ECO:0000256" key="1">
    <source>
        <dbReference type="ARBA" id="ARBA00004752"/>
    </source>
</evidence>
<comment type="pathway">
    <text evidence="1 7">Cell wall biogenesis; peptidoglycan biosynthesis.</text>
</comment>
<keyword evidence="6 7" id="KW-0961">Cell wall biogenesis/degradation</keyword>
<evidence type="ECO:0000256" key="7">
    <source>
        <dbReference type="PROSITE-ProRule" id="PRU01373"/>
    </source>
</evidence>
<evidence type="ECO:0000256" key="6">
    <source>
        <dbReference type="ARBA" id="ARBA00023316"/>
    </source>
</evidence>
<comment type="caution">
    <text evidence="9">The sequence shown here is derived from an EMBL/GenBank/DDBJ whole genome shotgun (WGS) entry which is preliminary data.</text>
</comment>
<evidence type="ECO:0000256" key="5">
    <source>
        <dbReference type="ARBA" id="ARBA00022984"/>
    </source>
</evidence>
<feature type="domain" description="L,D-TPase catalytic" evidence="8">
    <location>
        <begin position="86"/>
        <end position="194"/>
    </location>
</feature>
<evidence type="ECO:0000259" key="8">
    <source>
        <dbReference type="PROSITE" id="PS52029"/>
    </source>
</evidence>
<gene>
    <name evidence="9" type="ORF">SCH01S_48_00240</name>
</gene>
<dbReference type="RefSeq" id="WP_046349160.1">
    <property type="nucleotide sequence ID" value="NZ_BBWU01000048.1"/>
</dbReference>